<organism evidence="3 4">
    <name type="scientific">Geobacillus subterraneus</name>
    <dbReference type="NCBI Taxonomy" id="129338"/>
    <lineage>
        <taxon>Bacteria</taxon>
        <taxon>Bacillati</taxon>
        <taxon>Bacillota</taxon>
        <taxon>Bacilli</taxon>
        <taxon>Bacillales</taxon>
        <taxon>Anoxybacillaceae</taxon>
        <taxon>Geobacillus</taxon>
    </lineage>
</organism>
<dbReference type="CDD" id="cd00077">
    <property type="entry name" value="HDc"/>
    <property type="match status" value="1"/>
</dbReference>
<evidence type="ECO:0000259" key="2">
    <source>
        <dbReference type="SMART" id="SM00471"/>
    </source>
</evidence>
<geneLocation type="plasmid" evidence="3 4">
    <name>pGspE55-1</name>
</geneLocation>
<evidence type="ECO:0000313" key="4">
    <source>
        <dbReference type="Proteomes" id="UP000501421"/>
    </source>
</evidence>
<evidence type="ECO:0000256" key="1">
    <source>
        <dbReference type="ARBA" id="ARBA00022801"/>
    </source>
</evidence>
<dbReference type="PANTHER" id="PTHR37294">
    <property type="entry name" value="3'-5' EXORIBONUCLEASE YHAM"/>
    <property type="match status" value="1"/>
</dbReference>
<dbReference type="Pfam" id="PF01966">
    <property type="entry name" value="HD"/>
    <property type="match status" value="1"/>
</dbReference>
<keyword evidence="3" id="KW-0614">Plasmid</keyword>
<dbReference type="SMART" id="SM00471">
    <property type="entry name" value="HDc"/>
    <property type="match status" value="1"/>
</dbReference>
<dbReference type="AlphaFoldDB" id="A0A679FS50"/>
<accession>A0A679FS50</accession>
<dbReference type="EMBL" id="AP022558">
    <property type="protein sequence ID" value="BBW98960.1"/>
    <property type="molecule type" value="Genomic_DNA"/>
</dbReference>
<evidence type="ECO:0000313" key="3">
    <source>
        <dbReference type="EMBL" id="BBW98960.1"/>
    </source>
</evidence>
<protein>
    <recommendedName>
        <fullName evidence="2">HD/PDEase domain-containing protein</fullName>
    </recommendedName>
</protein>
<dbReference type="InterPro" id="IPR006674">
    <property type="entry name" value="HD_domain"/>
</dbReference>
<name>A0A679FS50_9BACL</name>
<gene>
    <name evidence="3" type="ORF">GsuE55_37930</name>
</gene>
<sequence length="308" mass="35410">MMEQIVAVKNLKLGEKCWIRGRFSKKEMKTKKGDPYFLVKIKDGTGVVMQQVWSNLDIAPAIENLKDNDLIEAEVSLSKDGKFRNVFIHSIVRIDALEHEGQEEKKNENQLLLDNVVQQLSDPYRELIRQVFQSSAMRDFVTSPASMMSGYSYRGGLLEHTMRLTKLAQAVLPLYESTLDINRDLLLTACILHDVGKVFSWREQNGRVEKTHTGELFEDSYVTLRFLFPFIQRSALTKEEKVLLEHVIGAAKGKQEYGALHIPRSKEAVLLHHLDALDVQMAHFEFLHKESNGEKFVRLFQKTLFLGF</sequence>
<dbReference type="SUPFAM" id="SSF109604">
    <property type="entry name" value="HD-domain/PDEase-like"/>
    <property type="match status" value="1"/>
</dbReference>
<dbReference type="InterPro" id="IPR003607">
    <property type="entry name" value="HD/PDEase_dom"/>
</dbReference>
<dbReference type="PANTHER" id="PTHR37294:SF1">
    <property type="entry name" value="3'-5' EXORIBONUCLEASE YHAM"/>
    <property type="match status" value="1"/>
</dbReference>
<feature type="domain" description="HD/PDEase" evidence="2">
    <location>
        <begin position="153"/>
        <end position="289"/>
    </location>
</feature>
<keyword evidence="1" id="KW-0378">Hydrolase</keyword>
<keyword evidence="4" id="KW-1185">Reference proteome</keyword>
<proteinExistence type="predicted"/>
<dbReference type="Proteomes" id="UP000501421">
    <property type="component" value="Plasmid pGspE55-1"/>
</dbReference>
<dbReference type="GO" id="GO:0031125">
    <property type="term" value="P:rRNA 3'-end processing"/>
    <property type="evidence" value="ECO:0007669"/>
    <property type="project" value="TreeGrafter"/>
</dbReference>
<dbReference type="GO" id="GO:0016787">
    <property type="term" value="F:hydrolase activity"/>
    <property type="evidence" value="ECO:0007669"/>
    <property type="project" value="UniProtKB-KW"/>
</dbReference>
<dbReference type="Gene3D" id="1.10.3210.10">
    <property type="entry name" value="Hypothetical protein af1432"/>
    <property type="match status" value="1"/>
</dbReference>
<reference evidence="4" key="1">
    <citation type="journal article" date="2020" name="Microbiol. Resour. Announc.">
        <title>Complete Genome Sequence of Geobacillus sp. Strain E55-1, Isolated from Mine Geyser in Japan.</title>
        <authorList>
            <person name="Miyazaki K."/>
            <person name="Hase E."/>
            <person name="Tokito N."/>
        </authorList>
    </citation>
    <scope>NUCLEOTIDE SEQUENCE [LARGE SCALE GENOMIC DNA]</scope>
    <source>
        <strain evidence="4">E55-1</strain>
        <plasmid evidence="4">pGspE55-1</plasmid>
    </source>
</reference>
<dbReference type="InterPro" id="IPR050798">
    <property type="entry name" value="YhaM_exoribonuc/phosphodiest"/>
</dbReference>